<dbReference type="InterPro" id="IPR000421">
    <property type="entry name" value="FA58C"/>
</dbReference>
<dbReference type="InterPro" id="IPR050372">
    <property type="entry name" value="Neurexin-related_CASP"/>
</dbReference>
<feature type="domain" description="Laminin G" evidence="13">
    <location>
        <begin position="1034"/>
        <end position="1221"/>
    </location>
</feature>
<feature type="domain" description="EGF-like" evidence="14">
    <location>
        <begin position="568"/>
        <end position="605"/>
    </location>
</feature>
<feature type="domain" description="EGF-like" evidence="14">
    <location>
        <begin position="994"/>
        <end position="1030"/>
    </location>
</feature>
<evidence type="ECO:0000256" key="8">
    <source>
        <dbReference type="ARBA" id="ARBA00023157"/>
    </source>
</evidence>
<evidence type="ECO:0000259" key="12">
    <source>
        <dbReference type="PROSITE" id="PS50022"/>
    </source>
</evidence>
<dbReference type="PROSITE" id="PS50026">
    <property type="entry name" value="EGF_3"/>
    <property type="match status" value="2"/>
</dbReference>
<feature type="region of interest" description="Disordered" evidence="10">
    <location>
        <begin position="73"/>
        <end position="96"/>
    </location>
</feature>
<evidence type="ECO:0000259" key="13">
    <source>
        <dbReference type="PROSITE" id="PS50025"/>
    </source>
</evidence>
<evidence type="ECO:0000256" key="3">
    <source>
        <dbReference type="ARBA" id="ARBA00022536"/>
    </source>
</evidence>
<dbReference type="SMART" id="SM00282">
    <property type="entry name" value="LamG"/>
    <property type="match status" value="4"/>
</dbReference>
<dbReference type="InterPro" id="IPR013320">
    <property type="entry name" value="ConA-like_dom_sf"/>
</dbReference>
<protein>
    <submittedName>
        <fullName evidence="15">Neurexin-4</fullName>
    </submittedName>
</protein>
<dbReference type="PANTHER" id="PTHR15036:SF49">
    <property type="entry name" value="AXOTACTIN"/>
    <property type="match status" value="1"/>
</dbReference>
<evidence type="ECO:0000256" key="4">
    <source>
        <dbReference type="ARBA" id="ARBA00022692"/>
    </source>
</evidence>
<dbReference type="PROSITE" id="PS50025">
    <property type="entry name" value="LAM_G_DOMAIN"/>
    <property type="match status" value="4"/>
</dbReference>
<dbReference type="CDD" id="cd00110">
    <property type="entry name" value="LamG"/>
    <property type="match status" value="4"/>
</dbReference>
<dbReference type="Gene3D" id="2.60.120.1000">
    <property type="match status" value="1"/>
</dbReference>
<keyword evidence="3 9" id="KW-0245">EGF-like domain</keyword>
<evidence type="ECO:0000256" key="11">
    <source>
        <dbReference type="SAM" id="Phobius"/>
    </source>
</evidence>
<keyword evidence="5" id="KW-0732">Signal</keyword>
<dbReference type="Gene3D" id="2.60.120.200">
    <property type="match status" value="4"/>
</dbReference>
<feature type="domain" description="F5/8 type C" evidence="12">
    <location>
        <begin position="57"/>
        <end position="204"/>
    </location>
</feature>
<keyword evidence="7 11" id="KW-0472">Membrane</keyword>
<dbReference type="GO" id="GO:0016020">
    <property type="term" value="C:membrane"/>
    <property type="evidence" value="ECO:0007669"/>
    <property type="project" value="UniProtKB-SubCell"/>
</dbReference>
<dbReference type="Pfam" id="PF02210">
    <property type="entry name" value="Laminin_G_2"/>
    <property type="match status" value="4"/>
</dbReference>
<sequence length="1441" mass="161691">MCLPVNHSGHVTGREVQNTVAMGRLRCVIAVIFSVFSIVQCLQRDPTPYRDSDCPEGAPVGLGVNNGRRIPDGAFTASSSHVNREPAKGRLDEQSGAWTAKVQDSSQWLAVDLGREYVITKLQTQGRQGSGEYVSEYMFAFSNDAITWRYYTNEFGIREIFVGNKNSQDTETRVLKYPVMGRYVRFHPQRWVEIISLRVEIYGCPYNPEVARFSGEGYIYYDLSTLNPPPSTTEDLIKLRFKASNQNGVLLYADGNQGDFVALQLHRGNLLFSIDLGSTQLRRGLTQQTGGSLLDDSQWHDVIIRRNHTKVTLVVDRLETHFETNGLFYRLNLDKKIYLGGLLTFNMNGISVKYNFDGCMDNVVFNGVRMIRDTKNGYQGFSMVGVMPDPWNCKMTAPMPATFYSLDSYIKTSSDAGGGVFRVRFEFRTHDEDGILLYHEFQEGGNIRAFLDKDGYVNYQLTDQSGQKIEDKVRNTAVEYTSSFSDGLWHAFSVVANQEMLNVTVDMNSKVSSRTLQLKKGADYYIGGYTVGISFRGCIRNIERDYKPLDLKGTEFTSKDIQVGTCGLLDRCTPNPCENGGICDQDWNTFTCDCGTSGYEGAVCHRSSYYLSCDMHKMYTSDENEEKTFIDPDGSGPLKPFQALCSGKVELSKEVVTKIGHNSEDLITVNGYQAPNFYVRQIEYDADLPELTAIIERAATCTQGLSYKCRNSRLLINPGDEAPGFSHWGWWVGRTFQPMYYWGGAAPGSGKCECGLTEVGCAGNKPLCNCDSKLNETDEGQIQHKDYLPILELHFGDTGTAVDDKIGYHKVDKLECRGDNLLDNVITFRKPDASIKLSTFEAEPSGDIWFQFKTTAFDGIMVHQSGKPDFVKIAIANGNTVQFSYDVGNGAQVIEYRSTNALNDDQWHTVHVEKNRKEAWLRVDNFPAQTSQEGIGEKTRTLDLQGYLFIGASVEDRNGYVGCMRGLRINGVLQDLRGLVHREEVTYGVSEGCVGKCANQMCFNGGTCIEGYSGYTCDCAYTPFRGWNCGREVGVNLLKEYMIQYEFSSEQGLSATDFMHVRVGFTTKKKQGILLQLQDATNTEYISLEINNAGGVKFALDVGSERFEVNTPNHGIDYTNGQQHEVRMWRTGENGKVVHIQVDNYPEESMSYGTKFSDNILDDPRYLFVGNNSTQSTARGFEGCIFRMEIDNVYPLKRAFQDPKPTFVKLYPEGKLREDMCGYEETTVLPDPIESRPINQGDLVDITYPTPPDPVIEKKIIGEESMSYGTKFSDNILDDPRYLFVGNNSTQSTARGFEGCIFRMEIDNVYPLKRAFQDPKPTFVKLYPEGKLREDMCGYEETTVLPDPIESRPINQGDLVDITYPTPPDPVIEKKIIGGVIGAICFIIVLVIIGLIFYCRDKGDYETKEAKGADIAENADVAVVFNQTGVPDITKRQEFFM</sequence>
<feature type="domain" description="Laminin G" evidence="13">
    <location>
        <begin position="399"/>
        <end position="566"/>
    </location>
</feature>
<dbReference type="Pfam" id="PF00754">
    <property type="entry name" value="F5_F8_type_C"/>
    <property type="match status" value="1"/>
</dbReference>
<dbReference type="PANTHER" id="PTHR15036">
    <property type="entry name" value="PIKACHURIN-LIKE PROTEIN"/>
    <property type="match status" value="1"/>
</dbReference>
<keyword evidence="4 11" id="KW-0812">Transmembrane</keyword>
<evidence type="ECO:0000256" key="2">
    <source>
        <dbReference type="ARBA" id="ARBA00010241"/>
    </source>
</evidence>
<evidence type="ECO:0000259" key="14">
    <source>
        <dbReference type="PROSITE" id="PS50026"/>
    </source>
</evidence>
<keyword evidence="8" id="KW-1015">Disulfide bond</keyword>
<dbReference type="PROSITE" id="PS50022">
    <property type="entry name" value="FA58C_3"/>
    <property type="match status" value="1"/>
</dbReference>
<dbReference type="FunFam" id="2.60.120.260:FF:000016">
    <property type="entry name" value="Contactin-associated protein-like 4 isoform 1"/>
    <property type="match status" value="1"/>
</dbReference>
<name>K1Q109_MAGGI</name>
<feature type="transmembrane region" description="Helical" evidence="11">
    <location>
        <begin position="1376"/>
        <end position="1398"/>
    </location>
</feature>
<evidence type="ECO:0000256" key="9">
    <source>
        <dbReference type="PROSITE-ProRule" id="PRU00076"/>
    </source>
</evidence>
<dbReference type="CDD" id="cd00057">
    <property type="entry name" value="FA58C"/>
    <property type="match status" value="1"/>
</dbReference>
<dbReference type="SMART" id="SM00181">
    <property type="entry name" value="EGF"/>
    <property type="match status" value="2"/>
</dbReference>
<evidence type="ECO:0000313" key="15">
    <source>
        <dbReference type="EMBL" id="EKC30132.1"/>
    </source>
</evidence>
<dbReference type="EMBL" id="JH818702">
    <property type="protein sequence ID" value="EKC30132.1"/>
    <property type="molecule type" value="Genomic_DNA"/>
</dbReference>
<evidence type="ECO:0000256" key="6">
    <source>
        <dbReference type="ARBA" id="ARBA00022989"/>
    </source>
</evidence>
<dbReference type="Gene3D" id="2.10.25.10">
    <property type="entry name" value="Laminin"/>
    <property type="match status" value="2"/>
</dbReference>
<dbReference type="PROSITE" id="PS01286">
    <property type="entry name" value="FA58C_2"/>
    <property type="match status" value="1"/>
</dbReference>
<feature type="compositionally biased region" description="Basic and acidic residues" evidence="10">
    <location>
        <begin position="82"/>
        <end position="93"/>
    </location>
</feature>
<dbReference type="FunCoup" id="K1Q109">
    <property type="interactions" value="268"/>
</dbReference>
<dbReference type="CDD" id="cd00054">
    <property type="entry name" value="EGF_CA"/>
    <property type="match status" value="2"/>
</dbReference>
<dbReference type="InterPro" id="IPR008979">
    <property type="entry name" value="Galactose-bd-like_sf"/>
</dbReference>
<dbReference type="InterPro" id="IPR001791">
    <property type="entry name" value="Laminin_G"/>
</dbReference>
<dbReference type="Gene3D" id="2.60.120.260">
    <property type="entry name" value="Galactose-binding domain-like"/>
    <property type="match status" value="1"/>
</dbReference>
<evidence type="ECO:0000256" key="1">
    <source>
        <dbReference type="ARBA" id="ARBA00004479"/>
    </source>
</evidence>
<dbReference type="SMART" id="SM00231">
    <property type="entry name" value="FA58C"/>
    <property type="match status" value="1"/>
</dbReference>
<dbReference type="Pfam" id="PF00008">
    <property type="entry name" value="EGF"/>
    <property type="match status" value="1"/>
</dbReference>
<organism evidence="15">
    <name type="scientific">Magallana gigas</name>
    <name type="common">Pacific oyster</name>
    <name type="synonym">Crassostrea gigas</name>
    <dbReference type="NCBI Taxonomy" id="29159"/>
    <lineage>
        <taxon>Eukaryota</taxon>
        <taxon>Metazoa</taxon>
        <taxon>Spiralia</taxon>
        <taxon>Lophotrochozoa</taxon>
        <taxon>Mollusca</taxon>
        <taxon>Bivalvia</taxon>
        <taxon>Autobranchia</taxon>
        <taxon>Pteriomorphia</taxon>
        <taxon>Ostreida</taxon>
        <taxon>Ostreoidea</taxon>
        <taxon>Ostreidae</taxon>
        <taxon>Magallana</taxon>
    </lineage>
</organism>
<dbReference type="InterPro" id="IPR000742">
    <property type="entry name" value="EGF"/>
</dbReference>
<keyword evidence="6 11" id="KW-1133">Transmembrane helix</keyword>
<evidence type="ECO:0000256" key="7">
    <source>
        <dbReference type="ARBA" id="ARBA00023136"/>
    </source>
</evidence>
<gene>
    <name evidence="15" type="ORF">CGI_10021955</name>
</gene>
<dbReference type="SUPFAM" id="SSF49899">
    <property type="entry name" value="Concanavalin A-like lectins/glucanases"/>
    <property type="match status" value="4"/>
</dbReference>
<reference evidence="15" key="1">
    <citation type="journal article" date="2012" name="Nature">
        <title>The oyster genome reveals stress adaptation and complexity of shell formation.</title>
        <authorList>
            <person name="Zhang G."/>
            <person name="Fang X."/>
            <person name="Guo X."/>
            <person name="Li L."/>
            <person name="Luo R."/>
            <person name="Xu F."/>
            <person name="Yang P."/>
            <person name="Zhang L."/>
            <person name="Wang X."/>
            <person name="Qi H."/>
            <person name="Xiong Z."/>
            <person name="Que H."/>
            <person name="Xie Y."/>
            <person name="Holland P.W."/>
            <person name="Paps J."/>
            <person name="Zhu Y."/>
            <person name="Wu F."/>
            <person name="Chen Y."/>
            <person name="Wang J."/>
            <person name="Peng C."/>
            <person name="Meng J."/>
            <person name="Yang L."/>
            <person name="Liu J."/>
            <person name="Wen B."/>
            <person name="Zhang N."/>
            <person name="Huang Z."/>
            <person name="Zhu Q."/>
            <person name="Feng Y."/>
            <person name="Mount A."/>
            <person name="Hedgecock D."/>
            <person name="Xu Z."/>
            <person name="Liu Y."/>
            <person name="Domazet-Loso T."/>
            <person name="Du Y."/>
            <person name="Sun X."/>
            <person name="Zhang S."/>
            <person name="Liu B."/>
            <person name="Cheng P."/>
            <person name="Jiang X."/>
            <person name="Li J."/>
            <person name="Fan D."/>
            <person name="Wang W."/>
            <person name="Fu W."/>
            <person name="Wang T."/>
            <person name="Wang B."/>
            <person name="Zhang J."/>
            <person name="Peng Z."/>
            <person name="Li Y."/>
            <person name="Li N."/>
            <person name="Wang J."/>
            <person name="Chen M."/>
            <person name="He Y."/>
            <person name="Tan F."/>
            <person name="Song X."/>
            <person name="Zheng Q."/>
            <person name="Huang R."/>
            <person name="Yang H."/>
            <person name="Du X."/>
            <person name="Chen L."/>
            <person name="Yang M."/>
            <person name="Gaffney P.M."/>
            <person name="Wang S."/>
            <person name="Luo L."/>
            <person name="She Z."/>
            <person name="Ming Y."/>
            <person name="Huang W."/>
            <person name="Zhang S."/>
            <person name="Huang B."/>
            <person name="Zhang Y."/>
            <person name="Qu T."/>
            <person name="Ni P."/>
            <person name="Miao G."/>
            <person name="Wang J."/>
            <person name="Wang Q."/>
            <person name="Steinberg C.E."/>
            <person name="Wang H."/>
            <person name="Li N."/>
            <person name="Qian L."/>
            <person name="Zhang G."/>
            <person name="Li Y."/>
            <person name="Yang H."/>
            <person name="Liu X."/>
            <person name="Wang J."/>
            <person name="Yin Y."/>
            <person name="Wang J."/>
        </authorList>
    </citation>
    <scope>NUCLEOTIDE SEQUENCE [LARGE SCALE GENOMIC DNA]</scope>
    <source>
        <strain evidence="15">05x7-T-G4-1.051#20</strain>
    </source>
</reference>
<evidence type="ECO:0000256" key="5">
    <source>
        <dbReference type="ARBA" id="ARBA00022729"/>
    </source>
</evidence>
<comment type="subcellular location">
    <subcellularLocation>
        <location evidence="1">Membrane</location>
        <topology evidence="1">Single-pass type I membrane protein</topology>
    </subcellularLocation>
</comment>
<feature type="domain" description="Laminin G" evidence="13">
    <location>
        <begin position="824"/>
        <end position="993"/>
    </location>
</feature>
<dbReference type="HOGENOM" id="CLU_003504_1_0_1"/>
<dbReference type="SUPFAM" id="SSF49785">
    <property type="entry name" value="Galactose-binding domain-like"/>
    <property type="match status" value="1"/>
</dbReference>
<dbReference type="InParanoid" id="K1Q109"/>
<comment type="similarity">
    <text evidence="2">Belongs to the neurexin family.</text>
</comment>
<comment type="caution">
    <text evidence="9">Lacks conserved residue(s) required for the propagation of feature annotation.</text>
</comment>
<feature type="domain" description="Laminin G" evidence="13">
    <location>
        <begin position="210"/>
        <end position="393"/>
    </location>
</feature>
<proteinExistence type="inferred from homology"/>
<accession>K1Q109</accession>
<evidence type="ECO:0000256" key="10">
    <source>
        <dbReference type="SAM" id="MobiDB-lite"/>
    </source>
</evidence>